<sequence>MAFASPQPDRDVEVVDQDQAIRPCRKRCISFINECGVHYSGERPPIPPPCGPITTPVQLSTGALPTPTSKDNCSTRTVSLENFCEAALSNDYLDDCDCLSDRVVGVFSVENRVERVQAGCRERKGKDR</sequence>
<dbReference type="OrthoDB" id="3924764at2759"/>
<feature type="region of interest" description="Disordered" evidence="1">
    <location>
        <begin position="47"/>
        <end position="71"/>
    </location>
</feature>
<feature type="compositionally biased region" description="Polar residues" evidence="1">
    <location>
        <begin position="57"/>
        <end position="71"/>
    </location>
</feature>
<protein>
    <submittedName>
        <fullName evidence="2">Uncharacterized protein</fullName>
    </submittedName>
</protein>
<dbReference type="EMBL" id="SRPW01000269">
    <property type="protein sequence ID" value="KAG6016175.1"/>
    <property type="molecule type" value="Genomic_DNA"/>
</dbReference>
<evidence type="ECO:0000313" key="3">
    <source>
        <dbReference type="Proteomes" id="UP000748025"/>
    </source>
</evidence>
<name>A0A9P7T1X9_9HYPO</name>
<evidence type="ECO:0000256" key="1">
    <source>
        <dbReference type="SAM" id="MobiDB-lite"/>
    </source>
</evidence>
<gene>
    <name evidence="2" type="ORF">E4U43_004105</name>
</gene>
<accession>A0A9P7T1X9</accession>
<dbReference type="Proteomes" id="UP000748025">
    <property type="component" value="Unassembled WGS sequence"/>
</dbReference>
<reference evidence="2" key="1">
    <citation type="journal article" date="2020" name="bioRxiv">
        <title>Whole genome comparisons of ergot fungi reveals the divergence and evolution of species within the genus Claviceps are the result of varying mechanisms driving genome evolution and host range expansion.</title>
        <authorList>
            <person name="Wyka S.A."/>
            <person name="Mondo S.J."/>
            <person name="Liu M."/>
            <person name="Dettman J."/>
            <person name="Nalam V."/>
            <person name="Broders K.D."/>
        </authorList>
    </citation>
    <scope>NUCLEOTIDE SEQUENCE</scope>
    <source>
        <strain evidence="2">CCC 602</strain>
    </source>
</reference>
<proteinExistence type="predicted"/>
<organism evidence="2 3">
    <name type="scientific">Claviceps pusilla</name>
    <dbReference type="NCBI Taxonomy" id="123648"/>
    <lineage>
        <taxon>Eukaryota</taxon>
        <taxon>Fungi</taxon>
        <taxon>Dikarya</taxon>
        <taxon>Ascomycota</taxon>
        <taxon>Pezizomycotina</taxon>
        <taxon>Sordariomycetes</taxon>
        <taxon>Hypocreomycetidae</taxon>
        <taxon>Hypocreales</taxon>
        <taxon>Clavicipitaceae</taxon>
        <taxon>Claviceps</taxon>
    </lineage>
</organism>
<dbReference type="AlphaFoldDB" id="A0A9P7T1X9"/>
<comment type="caution">
    <text evidence="2">The sequence shown here is derived from an EMBL/GenBank/DDBJ whole genome shotgun (WGS) entry which is preliminary data.</text>
</comment>
<evidence type="ECO:0000313" key="2">
    <source>
        <dbReference type="EMBL" id="KAG6016175.1"/>
    </source>
</evidence>
<keyword evidence="3" id="KW-1185">Reference proteome</keyword>